<organism evidence="2 3">
    <name type="scientific">Phenylobacterium zucineum (strain HLK1)</name>
    <dbReference type="NCBI Taxonomy" id="450851"/>
    <lineage>
        <taxon>Bacteria</taxon>
        <taxon>Pseudomonadati</taxon>
        <taxon>Pseudomonadota</taxon>
        <taxon>Alphaproteobacteria</taxon>
        <taxon>Caulobacterales</taxon>
        <taxon>Caulobacteraceae</taxon>
        <taxon>Phenylobacterium</taxon>
    </lineage>
</organism>
<gene>
    <name evidence="2" type="ordered locus">PHZ_c2557</name>
</gene>
<evidence type="ECO:0000313" key="2">
    <source>
        <dbReference type="EMBL" id="ACG78966.1"/>
    </source>
</evidence>
<dbReference type="InterPro" id="IPR000873">
    <property type="entry name" value="AMP-dep_synth/lig_dom"/>
</dbReference>
<dbReference type="Pfam" id="PF00501">
    <property type="entry name" value="AMP-binding"/>
    <property type="match status" value="1"/>
</dbReference>
<dbReference type="KEGG" id="pzu:PHZ_c2557"/>
<proteinExistence type="predicted"/>
<dbReference type="Proteomes" id="UP000001868">
    <property type="component" value="Chromosome"/>
</dbReference>
<dbReference type="HOGENOM" id="CLU_462235_0_0_5"/>
<dbReference type="RefSeq" id="WP_012523104.1">
    <property type="nucleotide sequence ID" value="NC_011144.1"/>
</dbReference>
<dbReference type="Gene3D" id="3.40.50.12780">
    <property type="entry name" value="N-terminal domain of ligase-like"/>
    <property type="match status" value="1"/>
</dbReference>
<evidence type="ECO:0000313" key="3">
    <source>
        <dbReference type="Proteomes" id="UP000001868"/>
    </source>
</evidence>
<dbReference type="InterPro" id="IPR020845">
    <property type="entry name" value="AMP-binding_CS"/>
</dbReference>
<dbReference type="InterPro" id="IPR042099">
    <property type="entry name" value="ANL_N_sf"/>
</dbReference>
<dbReference type="SUPFAM" id="SSF56801">
    <property type="entry name" value="Acetyl-CoA synthetase-like"/>
    <property type="match status" value="1"/>
</dbReference>
<name>B4RH18_PHEZH</name>
<dbReference type="OrthoDB" id="9803968at2"/>
<feature type="domain" description="AMP-dependent synthetase/ligase" evidence="1">
    <location>
        <begin position="68"/>
        <end position="430"/>
    </location>
</feature>
<protein>
    <submittedName>
        <fullName evidence="2">Acyl-CoA synthetase</fullName>
    </submittedName>
</protein>
<keyword evidence="3" id="KW-1185">Reference proteome</keyword>
<dbReference type="AlphaFoldDB" id="B4RH18"/>
<dbReference type="GO" id="GO:0016405">
    <property type="term" value="F:CoA-ligase activity"/>
    <property type="evidence" value="ECO:0007669"/>
    <property type="project" value="TreeGrafter"/>
</dbReference>
<reference evidence="2 3" key="1">
    <citation type="journal article" date="2008" name="BMC Genomics">
        <title>Complete genome of Phenylobacterium zucineum - a novel facultative intracellular bacterium isolated from human erythroleukemia cell line K562.</title>
        <authorList>
            <person name="Luo Y."/>
            <person name="Xu X."/>
            <person name="Ding Z."/>
            <person name="Liu Z."/>
            <person name="Zhang B."/>
            <person name="Yan Z."/>
            <person name="Sun J."/>
            <person name="Hu S."/>
            <person name="Hu X."/>
        </authorList>
    </citation>
    <scope>NUCLEOTIDE SEQUENCE [LARGE SCALE GENOMIC DNA]</scope>
    <source>
        <strain evidence="2 3">HLK1</strain>
    </source>
</reference>
<dbReference type="PANTHER" id="PTHR24096">
    <property type="entry name" value="LONG-CHAIN-FATTY-ACID--COA LIGASE"/>
    <property type="match status" value="1"/>
</dbReference>
<dbReference type="PROSITE" id="PS00455">
    <property type="entry name" value="AMP_BINDING"/>
    <property type="match status" value="1"/>
</dbReference>
<dbReference type="STRING" id="450851.PHZ_c2557"/>
<accession>B4RH18</accession>
<dbReference type="EMBL" id="CP000747">
    <property type="protein sequence ID" value="ACG78966.1"/>
    <property type="molecule type" value="Genomic_DNA"/>
</dbReference>
<sequence length="627" mass="67016">MSPHKPKVRALPIRPAAVQVEHRIDGSVVLEQTTPPAPAARSIPHLFAERVVQCGNSTFVAKRERLAGGGWGEWRRLSYGEAARQVRALAQALLDQGLGPGRSVMILSGPSPEHAVLALASQWVSAPVTAVATAYSLLADDFAKLRHVFNLCRPAMILVEGPEYARALQALPLAGVTVVSLQPIPGVPTAAFSDLVATQPTAAVEDALARVTAETVARYVFTSGSTGAPKAVIHTQGTLCAQIAARNALLVDSSAEAGSTRLSWMPWNHIGGIIHLNYAIEDGGSYYIDEGRPLPGQFAETLRNLREVIPAEFNSVPILYGQLADALEEDADLRTRFFKTVRYFCYSSAALSEDIFERIQAMAMETLGERVAFCTKYGTTEVQAVTHSARPMERPGEIGVPYPGAKIKLVPYGDKLEMRVKGDMVSPGYLGGEEINREAFDEESYYRTGDAAAFADTADPGAGLVFDGRVTENFKLSTGTWVSVGALRVALIEALAPLVQDAVIAGHDRDYIAVLAWPKLDQAARLAGLPPGAPLSDTLATEPVRRFVAERLAAHNARSHGSSLKVARLMLLEEPPVGDEQAEKGYINQRGVLSRRAGLVADLYADPPGPKVIVVGAEQPAAAAAVG</sequence>
<dbReference type="PANTHER" id="PTHR24096:SF420">
    <property type="entry name" value="LONG-CHAIN-FATTY-ACID--COA LIGASE-RELATED"/>
    <property type="match status" value="1"/>
</dbReference>
<evidence type="ECO:0000259" key="1">
    <source>
        <dbReference type="Pfam" id="PF00501"/>
    </source>
</evidence>
<dbReference type="eggNOG" id="COG0318">
    <property type="taxonomic scope" value="Bacteria"/>
</dbReference>